<reference evidence="3" key="1">
    <citation type="journal article" date="2011" name="PLoS Genet.">
        <title>Genomic analysis of the necrotrophic fungal pathogens Sclerotinia sclerotiorum and Botrytis cinerea.</title>
        <authorList>
            <person name="Amselem J."/>
            <person name="Cuomo C.A."/>
            <person name="van Kan J.A."/>
            <person name="Viaud M."/>
            <person name="Benito E.P."/>
            <person name="Couloux A."/>
            <person name="Coutinho P.M."/>
            <person name="de Vries R.P."/>
            <person name="Dyer P.S."/>
            <person name="Fillinger S."/>
            <person name="Fournier E."/>
            <person name="Gout L."/>
            <person name="Hahn M."/>
            <person name="Kohn L."/>
            <person name="Lapalu N."/>
            <person name="Plummer K.M."/>
            <person name="Pradier J.M."/>
            <person name="Quevillon E."/>
            <person name="Sharon A."/>
            <person name="Simon A."/>
            <person name="ten Have A."/>
            <person name="Tudzynski B."/>
            <person name="Tudzynski P."/>
            <person name="Wincker P."/>
            <person name="Andrew M."/>
            <person name="Anthouard V."/>
            <person name="Beever R.E."/>
            <person name="Beffa R."/>
            <person name="Benoit I."/>
            <person name="Bouzid O."/>
            <person name="Brault B."/>
            <person name="Chen Z."/>
            <person name="Choquer M."/>
            <person name="Collemare J."/>
            <person name="Cotton P."/>
            <person name="Danchin E.G."/>
            <person name="Da Silva C."/>
            <person name="Gautier A."/>
            <person name="Giraud C."/>
            <person name="Giraud T."/>
            <person name="Gonzalez C."/>
            <person name="Grossetete S."/>
            <person name="Guldener U."/>
            <person name="Henrissat B."/>
            <person name="Howlett B.J."/>
            <person name="Kodira C."/>
            <person name="Kretschmer M."/>
            <person name="Lappartient A."/>
            <person name="Leroch M."/>
            <person name="Levis C."/>
            <person name="Mauceli E."/>
            <person name="Neuveglise C."/>
            <person name="Oeser B."/>
            <person name="Pearson M."/>
            <person name="Poulain J."/>
            <person name="Poussereau N."/>
            <person name="Quesneville H."/>
            <person name="Rascle C."/>
            <person name="Schumacher J."/>
            <person name="Segurens B."/>
            <person name="Sexton A."/>
            <person name="Silva E."/>
            <person name="Sirven C."/>
            <person name="Soanes D.M."/>
            <person name="Talbot N.J."/>
            <person name="Templeton M."/>
            <person name="Yandava C."/>
            <person name="Yarden O."/>
            <person name="Zeng Q."/>
            <person name="Rollins J.A."/>
            <person name="Lebrun M.H."/>
            <person name="Dickman M."/>
        </authorList>
    </citation>
    <scope>NUCLEOTIDE SEQUENCE [LARGE SCALE GENOMIC DNA]</scope>
    <source>
        <strain evidence="3">ATCC 18683 / 1980 / Ss-1</strain>
    </source>
</reference>
<evidence type="ECO:0000313" key="2">
    <source>
        <dbReference type="EMBL" id="EDN90883.1"/>
    </source>
</evidence>
<keyword evidence="3" id="KW-1185">Reference proteome</keyword>
<feature type="compositionally biased region" description="Basic and acidic residues" evidence="1">
    <location>
        <begin position="213"/>
        <end position="232"/>
    </location>
</feature>
<dbReference type="HOGENOM" id="CLU_553242_0_0_1"/>
<feature type="compositionally biased region" description="Basic and acidic residues" evidence="1">
    <location>
        <begin position="288"/>
        <end position="300"/>
    </location>
</feature>
<feature type="compositionally biased region" description="Polar residues" evidence="1">
    <location>
        <begin position="240"/>
        <end position="254"/>
    </location>
</feature>
<dbReference type="EMBL" id="CH476621">
    <property type="protein sequence ID" value="EDN90883.1"/>
    <property type="molecule type" value="Genomic_DNA"/>
</dbReference>
<dbReference type="RefSeq" id="XP_001598197.1">
    <property type="nucleotide sequence ID" value="XM_001598147.1"/>
</dbReference>
<organism evidence="2 3">
    <name type="scientific">Sclerotinia sclerotiorum (strain ATCC 18683 / 1980 / Ss-1)</name>
    <name type="common">White mold</name>
    <name type="synonym">Whetzelinia sclerotiorum</name>
    <dbReference type="NCBI Taxonomy" id="665079"/>
    <lineage>
        <taxon>Eukaryota</taxon>
        <taxon>Fungi</taxon>
        <taxon>Dikarya</taxon>
        <taxon>Ascomycota</taxon>
        <taxon>Pezizomycotina</taxon>
        <taxon>Leotiomycetes</taxon>
        <taxon>Helotiales</taxon>
        <taxon>Sclerotiniaceae</taxon>
        <taxon>Sclerotinia</taxon>
    </lineage>
</organism>
<dbReference type="KEGG" id="ssl:SS1G_00283"/>
<name>A7E4R1_SCLS1</name>
<dbReference type="GeneID" id="5494841"/>
<dbReference type="AlphaFoldDB" id="A7E4R1"/>
<evidence type="ECO:0000256" key="1">
    <source>
        <dbReference type="SAM" id="MobiDB-lite"/>
    </source>
</evidence>
<dbReference type="Proteomes" id="UP000001312">
    <property type="component" value="Unassembled WGS sequence"/>
</dbReference>
<sequence length="596" mass="66814">MVDLHPIVILPFEHKFKSVTYTCSGEGLHKDGYPYDPHAEKLLPSKSPKPGNTKGIETKPAGWWRAQCAFRGLNQSGSIADLQLRLREAKAKMIPELKTAESQLNKDFKKQNKIARDGGWKKLKTAEEKAEANPEKYLSEEFPKTATGRPANLDIVILKTEHRAALAAAADKMGLESVSVDAPWVGNIRPSPDRWIVIGRSRDAVWNQMREIERPAARPKEDMPKVREKQTSKEPLGGPTKQTARKSAQSTGTHDNLFGETATHAARPILPLPRKRQKARKNAPSTAIHDDLFGDSDSHFTRPGPVTPRPGLFTARKTAPSTSTHPNLFSDGDEDGDDVKLPATKRARTSASGSRTISDATKSEGTWDVRGSYVIECPNIEDEWGEKDSELTLDIYVENKNGRQQMFAMFHFIVVEGIMRFERPIPIPRSQRGKRKREDAYMDEDGDILMSDIPQYDANGNDPNSCRESAFFLGANDKPSARQPTWQYRWRGEETGEGEIQLGSDKRLESITFNDKEKSLSGTFTCDFAGKCTFTGFKEVYHPHESRIDPEVEWADRSEAAYEDARRASNALAQYYKKGIPHTCRNIAQALLTSHH</sequence>
<protein>
    <submittedName>
        <fullName evidence="2">Uncharacterized protein</fullName>
    </submittedName>
</protein>
<feature type="region of interest" description="Disordered" evidence="1">
    <location>
        <begin position="213"/>
        <end position="337"/>
    </location>
</feature>
<dbReference type="InParanoid" id="A7E4R1"/>
<evidence type="ECO:0000313" key="3">
    <source>
        <dbReference type="Proteomes" id="UP000001312"/>
    </source>
</evidence>
<dbReference type="eggNOG" id="ENOG502SUTT">
    <property type="taxonomic scope" value="Eukaryota"/>
</dbReference>
<gene>
    <name evidence="2" type="ORF">SS1G_00283</name>
</gene>
<accession>A7E4R1</accession>
<proteinExistence type="predicted"/>